<gene>
    <name evidence="1" type="ORF">RCA_04990</name>
</gene>
<dbReference type="RefSeq" id="WP_014364275.1">
    <property type="nucleotide sequence ID" value="NC_016929.1"/>
</dbReference>
<organism evidence="1 2">
    <name type="scientific">Rickettsia canadensis str. CA410</name>
    <dbReference type="NCBI Taxonomy" id="1105107"/>
    <lineage>
        <taxon>Bacteria</taxon>
        <taxon>Pseudomonadati</taxon>
        <taxon>Pseudomonadota</taxon>
        <taxon>Alphaproteobacteria</taxon>
        <taxon>Rickettsiales</taxon>
        <taxon>Rickettsiaceae</taxon>
        <taxon>Rickettsieae</taxon>
        <taxon>Rickettsia</taxon>
        <taxon>belli group</taxon>
    </lineage>
</organism>
<reference evidence="2" key="1">
    <citation type="submission" date="2012-02" db="EMBL/GenBank/DDBJ databases">
        <title>Complete genome sequence of Rickettsia parkeri strain Portsmouth.</title>
        <authorList>
            <person name="Johnson S.L."/>
            <person name="Munk A.C."/>
            <person name="Han S."/>
            <person name="Bruce D.C."/>
            <person name="Dasch G.A."/>
        </authorList>
    </citation>
    <scope>NUCLEOTIDE SEQUENCE [LARGE SCALE GENOMIC DNA]</scope>
    <source>
        <strain evidence="2">CA410</strain>
    </source>
</reference>
<keyword evidence="2" id="KW-1185">Reference proteome</keyword>
<protein>
    <submittedName>
        <fullName evidence="1">Uncharacterized protein</fullName>
    </submittedName>
</protein>
<name>A0ABM5MSL8_RICCA</name>
<dbReference type="EMBL" id="CP003304">
    <property type="protein sequence ID" value="AFB21547.1"/>
    <property type="molecule type" value="Genomic_DNA"/>
</dbReference>
<sequence>MLLLFTLAALCATFTFRPLGAVVFRYLGNTYGRSYNNNYNIATSYIVIALLPI</sequence>
<evidence type="ECO:0000313" key="1">
    <source>
        <dbReference type="EMBL" id="AFB21547.1"/>
    </source>
</evidence>
<accession>A0ABM5MSL8</accession>
<evidence type="ECO:0000313" key="2">
    <source>
        <dbReference type="Proteomes" id="UP000007878"/>
    </source>
</evidence>
<proteinExistence type="predicted"/>
<dbReference type="Proteomes" id="UP000007878">
    <property type="component" value="Chromosome"/>
</dbReference>